<dbReference type="InterPro" id="IPR005821">
    <property type="entry name" value="Ion_trans_dom"/>
</dbReference>
<evidence type="ECO:0000256" key="11">
    <source>
        <dbReference type="ARBA" id="ARBA00023303"/>
    </source>
</evidence>
<dbReference type="GO" id="GO:0032809">
    <property type="term" value="C:neuronal cell body membrane"/>
    <property type="evidence" value="ECO:0007669"/>
    <property type="project" value="TreeGrafter"/>
</dbReference>
<evidence type="ECO:0000256" key="7">
    <source>
        <dbReference type="ARBA" id="ARBA00022958"/>
    </source>
</evidence>
<dbReference type="VEuPathDB" id="VectorBase:ADAC005471"/>
<dbReference type="Gene3D" id="3.30.710.10">
    <property type="entry name" value="Potassium Channel Kv1.1, Chain A"/>
    <property type="match status" value="1"/>
</dbReference>
<dbReference type="GO" id="GO:0042734">
    <property type="term" value="C:presynaptic membrane"/>
    <property type="evidence" value="ECO:0007669"/>
    <property type="project" value="TreeGrafter"/>
</dbReference>
<dbReference type="HOGENOM" id="CLU_011722_4_3_1"/>
<dbReference type="FunFam" id="3.30.710.10:FF:000020">
    <property type="entry name" value="Potassium voltage-gated channel protein Shaw"/>
    <property type="match status" value="1"/>
</dbReference>
<dbReference type="InterPro" id="IPR027359">
    <property type="entry name" value="Volt_channel_dom_sf"/>
</dbReference>
<evidence type="ECO:0000256" key="4">
    <source>
        <dbReference type="ARBA" id="ARBA00022692"/>
    </source>
</evidence>
<evidence type="ECO:0000256" key="2">
    <source>
        <dbReference type="ARBA" id="ARBA00022448"/>
    </source>
</evidence>
<keyword evidence="6" id="KW-0851">Voltage-gated channel</keyword>
<evidence type="ECO:0000256" key="8">
    <source>
        <dbReference type="ARBA" id="ARBA00022989"/>
    </source>
</evidence>
<dbReference type="PANTHER" id="PTHR11537">
    <property type="entry name" value="VOLTAGE-GATED POTASSIUM CHANNEL"/>
    <property type="match status" value="1"/>
</dbReference>
<dbReference type="GO" id="GO:0005251">
    <property type="term" value="F:delayed rectifier potassium channel activity"/>
    <property type="evidence" value="ECO:0007669"/>
    <property type="project" value="TreeGrafter"/>
</dbReference>
<dbReference type="GO" id="GO:0051260">
    <property type="term" value="P:protein homooligomerization"/>
    <property type="evidence" value="ECO:0007669"/>
    <property type="project" value="InterPro"/>
</dbReference>
<proteinExistence type="predicted"/>
<evidence type="ECO:0000256" key="10">
    <source>
        <dbReference type="ARBA" id="ARBA00023136"/>
    </source>
</evidence>
<evidence type="ECO:0000259" key="12">
    <source>
        <dbReference type="SMART" id="SM00225"/>
    </source>
</evidence>
<keyword evidence="10" id="KW-0472">Membrane</keyword>
<evidence type="ECO:0000313" key="15">
    <source>
        <dbReference type="Proteomes" id="UP000000673"/>
    </source>
</evidence>
<keyword evidence="7" id="KW-0630">Potassium</keyword>
<keyword evidence="4" id="KW-0812">Transmembrane</keyword>
<reference evidence="14" key="4">
    <citation type="submission" date="2015-06" db="UniProtKB">
        <authorList>
            <consortium name="EnsemblMetazoa"/>
        </authorList>
    </citation>
    <scope>IDENTIFICATION</scope>
</reference>
<keyword evidence="2" id="KW-0813">Transport</keyword>
<protein>
    <submittedName>
        <fullName evidence="13">Potassium voltage-gated channel Shaw-related subfamily C, invertebrate</fullName>
    </submittedName>
</protein>
<evidence type="ECO:0000256" key="1">
    <source>
        <dbReference type="ARBA" id="ARBA00004141"/>
    </source>
</evidence>
<keyword evidence="5" id="KW-0631">Potassium channel</keyword>
<dbReference type="EMBL" id="ADMH02001365">
    <property type="protein sequence ID" value="ETN62828.1"/>
    <property type="molecule type" value="Genomic_DNA"/>
</dbReference>
<dbReference type="AlphaFoldDB" id="W5JHP5"/>
<evidence type="ECO:0000313" key="14">
    <source>
        <dbReference type="EnsemblMetazoa" id="ADAC005471-PA"/>
    </source>
</evidence>
<evidence type="ECO:0000256" key="3">
    <source>
        <dbReference type="ARBA" id="ARBA00022538"/>
    </source>
</evidence>
<dbReference type="Pfam" id="PF00520">
    <property type="entry name" value="Ion_trans"/>
    <property type="match status" value="1"/>
</dbReference>
<dbReference type="InterPro" id="IPR011333">
    <property type="entry name" value="SKP1/BTB/POZ_sf"/>
</dbReference>
<dbReference type="SMART" id="SM00225">
    <property type="entry name" value="BTB"/>
    <property type="match status" value="1"/>
</dbReference>
<reference evidence="13" key="3">
    <citation type="journal article" date="2013" name="Nucleic Acids Res.">
        <title>The genome of Anopheles darlingi, the main neotropical malaria vector.</title>
        <authorList>
            <person name="Marinotti O."/>
            <person name="Cerqueira G.C."/>
            <person name="de Almeida L.G."/>
            <person name="Ferro M.I."/>
            <person name="Loreto E.L."/>
            <person name="Zaha A."/>
            <person name="Teixeira S.M."/>
            <person name="Wespiser A.R."/>
            <person name="Almeida E Silva A."/>
            <person name="Schlindwein A.D."/>
            <person name="Pacheco A.C."/>
            <person name="Silva A.L."/>
            <person name="Graveley B.R."/>
            <person name="Walenz B.P."/>
            <person name="Lima Bde A."/>
            <person name="Ribeiro C.A."/>
            <person name="Nunes-Silva C.G."/>
            <person name="de Carvalho C.R."/>
            <person name="Soares C.M."/>
            <person name="de Menezes C.B."/>
            <person name="Matiolli C."/>
            <person name="Caffrey D."/>
            <person name="Araujo D.A."/>
            <person name="de Oliveira D.M."/>
            <person name="Golenbock D."/>
            <person name="Grisard E.C."/>
            <person name="Fantinatti-Garboggini F."/>
            <person name="de Carvalho F.M."/>
            <person name="Barcellos F.G."/>
            <person name="Prosdocimi F."/>
            <person name="May G."/>
            <person name="Azevedo Junior G.M."/>
            <person name="Guimaraes G.M."/>
            <person name="Goldman G.H."/>
            <person name="Padilha I.Q."/>
            <person name="Batista Jda S."/>
            <person name="Ferro J.A."/>
            <person name="Ribeiro J.M."/>
            <person name="Fietto J.L."/>
            <person name="Dabbas K.M."/>
            <person name="Cerdeira L."/>
            <person name="Agnez-Lima L.F."/>
            <person name="Brocchi M."/>
            <person name="de Carvalho M.O."/>
            <person name="Teixeira Mde M."/>
            <person name="Diniz Maia Mde M."/>
            <person name="Goldman M.H."/>
            <person name="Cruz Schneider M.P."/>
            <person name="Felipe M.S."/>
            <person name="Hungria M."/>
            <person name="Nicolas M.F."/>
            <person name="Pereira M."/>
            <person name="Montes M.A."/>
            <person name="Cantao M.E."/>
            <person name="Vincentz M."/>
            <person name="Rafael M.S."/>
            <person name="Silverman N."/>
            <person name="Stoco P.H."/>
            <person name="Souza R.C."/>
            <person name="Vicentini R."/>
            <person name="Gazzinelli R.T."/>
            <person name="Neves Rde O."/>
            <person name="Silva R."/>
            <person name="Astolfi-Filho S."/>
            <person name="Maciel T.E."/>
            <person name="Urmenyi T.P."/>
            <person name="Tadei W.P."/>
            <person name="Camargo E.P."/>
            <person name="de Vasconcelos A.T."/>
        </authorList>
    </citation>
    <scope>NUCLEOTIDE SEQUENCE</scope>
</reference>
<dbReference type="eggNOG" id="KOG3713">
    <property type="taxonomic scope" value="Eukaryota"/>
</dbReference>
<dbReference type="InterPro" id="IPR000210">
    <property type="entry name" value="BTB/POZ_dom"/>
</dbReference>
<dbReference type="STRING" id="43151.W5JHP5"/>
<reference evidence="13 15" key="1">
    <citation type="journal article" date="2010" name="BMC Genomics">
        <title>Combination of measures distinguishes pre-miRNAs from other stem-loops in the genome of the newly sequenced Anopheles darlingi.</title>
        <authorList>
            <person name="Mendes N.D."/>
            <person name="Freitas A.T."/>
            <person name="Vasconcelos A.T."/>
            <person name="Sagot M.F."/>
        </authorList>
    </citation>
    <scope>NUCLEOTIDE SEQUENCE</scope>
</reference>
<keyword evidence="3" id="KW-0633">Potassium transport</keyword>
<dbReference type="InterPro" id="IPR003131">
    <property type="entry name" value="T1-type_BTB"/>
</dbReference>
<dbReference type="SUPFAM" id="SSF54695">
    <property type="entry name" value="POZ domain"/>
    <property type="match status" value="1"/>
</dbReference>
<dbReference type="PRINTS" id="PR00169">
    <property type="entry name" value="KCHANNEL"/>
</dbReference>
<dbReference type="Pfam" id="PF02214">
    <property type="entry name" value="BTB_2"/>
    <property type="match status" value="1"/>
</dbReference>
<dbReference type="PRINTS" id="PR01498">
    <property type="entry name" value="SHAWCHANNEL"/>
</dbReference>
<keyword evidence="9" id="KW-0406">Ion transport</keyword>
<sequence length="347" mass="40254">MNLMDSENRVVLNVGGIRHETYKATLKKIPATRLSRLTEALANYDPILNEYFFDRHPGVFAQVLNYYRTGKLHYPTDVCGPLFEEELEFWGLDSNQVEPCCWMTYTQVCEHSWKDKKSLETLGLVYSARDSDSPPQDHRSLEYHRDTQETLAVLERLDLDTEKPTEEELARKFGYEDDYLKGTVSWWQHTKPQIWSLFDEPYSSNAAKIIGVISVFFICVSILSFCLKTHPDMRVPVIRNITVKTANGSAAWVLDKTQTNAHVAFFYIECVCNAWFTFEILVRFISSPNKCEFVTSSVNIIDYIATLSFYVDLVLQRFASHLENADILEFFSIIRIMRLFKLTRHSS</sequence>
<gene>
    <name evidence="13" type="ORF">AND_005471</name>
</gene>
<keyword evidence="11" id="KW-0407">Ion channel</keyword>
<dbReference type="GO" id="GO:0043679">
    <property type="term" value="C:axon terminus"/>
    <property type="evidence" value="ECO:0007669"/>
    <property type="project" value="TreeGrafter"/>
</dbReference>
<organism evidence="13">
    <name type="scientific">Anopheles darlingi</name>
    <name type="common">Mosquito</name>
    <dbReference type="NCBI Taxonomy" id="43151"/>
    <lineage>
        <taxon>Eukaryota</taxon>
        <taxon>Metazoa</taxon>
        <taxon>Ecdysozoa</taxon>
        <taxon>Arthropoda</taxon>
        <taxon>Hexapoda</taxon>
        <taxon>Insecta</taxon>
        <taxon>Pterygota</taxon>
        <taxon>Neoptera</taxon>
        <taxon>Endopterygota</taxon>
        <taxon>Diptera</taxon>
        <taxon>Nematocera</taxon>
        <taxon>Culicoidea</taxon>
        <taxon>Culicidae</taxon>
        <taxon>Anophelinae</taxon>
        <taxon>Anopheles</taxon>
    </lineage>
</organism>
<evidence type="ECO:0000256" key="9">
    <source>
        <dbReference type="ARBA" id="ARBA00023065"/>
    </source>
</evidence>
<dbReference type="SUPFAM" id="SSF81324">
    <property type="entry name" value="Voltage-gated potassium channels"/>
    <property type="match status" value="1"/>
</dbReference>
<dbReference type="InterPro" id="IPR028325">
    <property type="entry name" value="VG_K_chnl"/>
</dbReference>
<dbReference type="InterPro" id="IPR003974">
    <property type="entry name" value="K_chnl_volt-dep_Kv3"/>
</dbReference>
<accession>W5JHP5</accession>
<dbReference type="VEuPathDB" id="VectorBase:ADAR2_000675"/>
<keyword evidence="8" id="KW-1133">Transmembrane helix</keyword>
<dbReference type="GO" id="GO:0001508">
    <property type="term" value="P:action potential"/>
    <property type="evidence" value="ECO:0007669"/>
    <property type="project" value="TreeGrafter"/>
</dbReference>
<evidence type="ECO:0000256" key="6">
    <source>
        <dbReference type="ARBA" id="ARBA00022882"/>
    </source>
</evidence>
<dbReference type="GO" id="GO:0032590">
    <property type="term" value="C:dendrite membrane"/>
    <property type="evidence" value="ECO:0007669"/>
    <property type="project" value="TreeGrafter"/>
</dbReference>
<dbReference type="FunFam" id="1.20.120.350:FF:000047">
    <property type="entry name" value="Uncharacterized protein, isoform C"/>
    <property type="match status" value="1"/>
</dbReference>
<dbReference type="Gene3D" id="1.20.120.350">
    <property type="entry name" value="Voltage-gated potassium channels. Chain C"/>
    <property type="match status" value="1"/>
</dbReference>
<dbReference type="GO" id="GO:0008076">
    <property type="term" value="C:voltage-gated potassium channel complex"/>
    <property type="evidence" value="ECO:0007669"/>
    <property type="project" value="InterPro"/>
</dbReference>
<evidence type="ECO:0000256" key="5">
    <source>
        <dbReference type="ARBA" id="ARBA00022826"/>
    </source>
</evidence>
<comment type="subcellular location">
    <subcellularLocation>
        <location evidence="1">Membrane</location>
        <topology evidence="1">Multi-pass membrane protein</topology>
    </subcellularLocation>
</comment>
<name>W5JHP5_ANODA</name>
<dbReference type="GO" id="GO:0045211">
    <property type="term" value="C:postsynaptic membrane"/>
    <property type="evidence" value="ECO:0007669"/>
    <property type="project" value="TreeGrafter"/>
</dbReference>
<feature type="domain" description="BTB" evidence="12">
    <location>
        <begin position="8"/>
        <end position="108"/>
    </location>
</feature>
<evidence type="ECO:0000313" key="13">
    <source>
        <dbReference type="EMBL" id="ETN62828.1"/>
    </source>
</evidence>
<dbReference type="PANTHER" id="PTHR11537:SF252">
    <property type="entry name" value="POTASSIUM VOLTAGE-GATED CHANNEL PROTEIN SHAW"/>
    <property type="match status" value="1"/>
</dbReference>
<dbReference type="OMA" id="MHTFRSE"/>
<dbReference type="Proteomes" id="UP000000673">
    <property type="component" value="Unassembled WGS sequence"/>
</dbReference>
<dbReference type="EnsemblMetazoa" id="ADAC005471-RA">
    <property type="protein sequence ID" value="ADAC005471-PA"/>
    <property type="gene ID" value="ADAC005471"/>
</dbReference>
<keyword evidence="15" id="KW-1185">Reference proteome</keyword>
<reference evidence="13" key="2">
    <citation type="submission" date="2010-05" db="EMBL/GenBank/DDBJ databases">
        <authorList>
            <person name="Almeida L.G."/>
            <person name="Nicolas M.F."/>
            <person name="Souza R.C."/>
            <person name="Vasconcelos A.T.R."/>
        </authorList>
    </citation>
    <scope>NUCLEOTIDE SEQUENCE</scope>
</reference>